<reference evidence="4" key="1">
    <citation type="submission" date="2025-08" db="UniProtKB">
        <authorList>
            <consortium name="RefSeq"/>
        </authorList>
    </citation>
    <scope>IDENTIFICATION</scope>
    <source>
        <tissue evidence="4">Gonads</tissue>
    </source>
</reference>
<dbReference type="InterPro" id="IPR006170">
    <property type="entry name" value="PBP/GOBP"/>
</dbReference>
<dbReference type="PANTHER" id="PTHR11857">
    <property type="entry name" value="ODORANT BINDING PROTEIN-RELATED"/>
    <property type="match status" value="1"/>
</dbReference>
<dbReference type="Pfam" id="PF01395">
    <property type="entry name" value="PBP_GOBP"/>
    <property type="match status" value="1"/>
</dbReference>
<evidence type="ECO:0000313" key="3">
    <source>
        <dbReference type="Proteomes" id="UP000504635"/>
    </source>
</evidence>
<sequence>MKRFVVLVAVLVTVNGLSDELINEFKEKVQTIGMQCAEQESATDEDIQALIKHEAPVTHGGKCTIFCTMEKLNIIKSDGTIGEGDVEWLNKAKEDDSDFYEKLQSVHESCKETVEIAPDKCDTAFNLAKCAKEAGKKAGIDVGEA</sequence>
<dbReference type="SMART" id="SM00708">
    <property type="entry name" value="PhBP"/>
    <property type="match status" value="1"/>
</dbReference>
<organism evidence="3 4">
    <name type="scientific">Sitophilus oryzae</name>
    <name type="common">Rice weevil</name>
    <name type="synonym">Curculio oryzae</name>
    <dbReference type="NCBI Taxonomy" id="7048"/>
    <lineage>
        <taxon>Eukaryota</taxon>
        <taxon>Metazoa</taxon>
        <taxon>Ecdysozoa</taxon>
        <taxon>Arthropoda</taxon>
        <taxon>Hexapoda</taxon>
        <taxon>Insecta</taxon>
        <taxon>Pterygota</taxon>
        <taxon>Neoptera</taxon>
        <taxon>Endopterygota</taxon>
        <taxon>Coleoptera</taxon>
        <taxon>Polyphaga</taxon>
        <taxon>Cucujiformia</taxon>
        <taxon>Curculionidae</taxon>
        <taxon>Dryophthorinae</taxon>
        <taxon>Sitophilus</taxon>
    </lineage>
</organism>
<dbReference type="CTD" id="34031"/>
<dbReference type="FunCoup" id="A0A6J2X2Y8">
    <property type="interactions" value="60"/>
</dbReference>
<dbReference type="Gene3D" id="1.10.238.20">
    <property type="entry name" value="Pheromone/general odorant binding protein domain"/>
    <property type="match status" value="1"/>
</dbReference>
<proteinExistence type="predicted"/>
<dbReference type="PANTHER" id="PTHR11857:SF42">
    <property type="entry name" value="GENERAL ODORANT-BINDING PROTEIN 19D-RELATED"/>
    <property type="match status" value="1"/>
</dbReference>
<dbReference type="Proteomes" id="UP000504635">
    <property type="component" value="Unplaced"/>
</dbReference>
<protein>
    <submittedName>
        <fullName evidence="4">General odorant-binding protein 28a</fullName>
    </submittedName>
</protein>
<dbReference type="GO" id="GO:0005615">
    <property type="term" value="C:extracellular space"/>
    <property type="evidence" value="ECO:0007669"/>
    <property type="project" value="TreeGrafter"/>
</dbReference>
<dbReference type="GeneID" id="115874560"/>
<evidence type="ECO:0000256" key="2">
    <source>
        <dbReference type="SAM" id="SignalP"/>
    </source>
</evidence>
<dbReference type="AlphaFoldDB" id="A0A6J2X2Y8"/>
<dbReference type="InterPro" id="IPR036728">
    <property type="entry name" value="PBP_GOBP_sf"/>
</dbReference>
<feature type="chain" id="PRO_5027087745" evidence="2">
    <location>
        <begin position="17"/>
        <end position="145"/>
    </location>
</feature>
<keyword evidence="1 2" id="KW-0732">Signal</keyword>
<dbReference type="KEGG" id="soy:115874560"/>
<keyword evidence="3" id="KW-1185">Reference proteome</keyword>
<accession>A0A6J2X2Y8</accession>
<evidence type="ECO:0000256" key="1">
    <source>
        <dbReference type="ARBA" id="ARBA00022729"/>
    </source>
</evidence>
<dbReference type="GO" id="GO:0007608">
    <property type="term" value="P:sensory perception of smell"/>
    <property type="evidence" value="ECO:0007669"/>
    <property type="project" value="TreeGrafter"/>
</dbReference>
<dbReference type="InParanoid" id="A0A6J2X2Y8"/>
<feature type="signal peptide" evidence="2">
    <location>
        <begin position="1"/>
        <end position="16"/>
    </location>
</feature>
<dbReference type="SUPFAM" id="SSF47565">
    <property type="entry name" value="Insect pheromone/odorant-binding proteins"/>
    <property type="match status" value="1"/>
</dbReference>
<name>A0A6J2X2Y8_SITOR</name>
<gene>
    <name evidence="4" type="primary">LOC115874560</name>
</gene>
<dbReference type="GO" id="GO:0005549">
    <property type="term" value="F:odorant binding"/>
    <property type="evidence" value="ECO:0007669"/>
    <property type="project" value="InterPro"/>
</dbReference>
<evidence type="ECO:0000313" key="4">
    <source>
        <dbReference type="RefSeq" id="XP_030745601.1"/>
    </source>
</evidence>
<dbReference type="OrthoDB" id="6595846at2759"/>
<dbReference type="CDD" id="cd23992">
    <property type="entry name" value="PBP_GOBP"/>
    <property type="match status" value="1"/>
</dbReference>
<dbReference type="RefSeq" id="XP_030745601.1">
    <property type="nucleotide sequence ID" value="XM_030889741.1"/>
</dbReference>